<dbReference type="EMBL" id="JAUSYA010000001">
    <property type="protein sequence ID" value="MDQ0681089.1"/>
    <property type="molecule type" value="Genomic_DNA"/>
</dbReference>
<keyword evidence="1" id="KW-1133">Transmembrane helix</keyword>
<evidence type="ECO:0000313" key="2">
    <source>
        <dbReference type="EMBL" id="MDQ0681089.1"/>
    </source>
</evidence>
<name>A0ABU0PRU4_STRAH</name>
<evidence type="ECO:0000256" key="1">
    <source>
        <dbReference type="SAM" id="Phobius"/>
    </source>
</evidence>
<accession>A0ABU0PRU4</accession>
<keyword evidence="1" id="KW-0812">Transmembrane</keyword>
<keyword evidence="1" id="KW-0472">Membrane</keyword>
<comment type="caution">
    <text evidence="2">The sequence shown here is derived from an EMBL/GenBank/DDBJ whole genome shotgun (WGS) entry which is preliminary data.</text>
</comment>
<keyword evidence="3" id="KW-1185">Reference proteome</keyword>
<feature type="transmembrane region" description="Helical" evidence="1">
    <location>
        <begin position="57"/>
        <end position="74"/>
    </location>
</feature>
<evidence type="ECO:0000313" key="3">
    <source>
        <dbReference type="Proteomes" id="UP001243364"/>
    </source>
</evidence>
<dbReference type="Proteomes" id="UP001243364">
    <property type="component" value="Unassembled WGS sequence"/>
</dbReference>
<reference evidence="2 3" key="1">
    <citation type="submission" date="2023-07" db="EMBL/GenBank/DDBJ databases">
        <title>Comparative genomics of wheat-associated soil bacteria to identify genetic determinants of phenazine resistance.</title>
        <authorList>
            <person name="Mouncey N."/>
        </authorList>
    </citation>
    <scope>NUCLEOTIDE SEQUENCE [LARGE SCALE GENOMIC DNA]</scope>
    <source>
        <strain evidence="2 3">W4I19-2</strain>
    </source>
</reference>
<sequence length="77" mass="8242">MEGGLRRSIRDVIAPVSTADRSQKMGSPLEGIDLRTAFLLSLVAVVGYIAYQNPAAGTALAVALAFGLFADHFLRRH</sequence>
<proteinExistence type="predicted"/>
<gene>
    <name evidence="2" type="ORF">QFZ56_000052</name>
</gene>
<protein>
    <submittedName>
        <fullName evidence="2">Na+/serine symporter</fullName>
    </submittedName>
</protein>
<organism evidence="2 3">
    <name type="scientific">Streptomyces achromogenes</name>
    <dbReference type="NCBI Taxonomy" id="67255"/>
    <lineage>
        <taxon>Bacteria</taxon>
        <taxon>Bacillati</taxon>
        <taxon>Actinomycetota</taxon>
        <taxon>Actinomycetes</taxon>
        <taxon>Kitasatosporales</taxon>
        <taxon>Streptomycetaceae</taxon>
        <taxon>Streptomyces</taxon>
    </lineage>
</organism>